<organism evidence="3 4">
    <name type="scientific">Podarcis lilfordi</name>
    <name type="common">Lilford's wall lizard</name>
    <dbReference type="NCBI Taxonomy" id="74358"/>
    <lineage>
        <taxon>Eukaryota</taxon>
        <taxon>Metazoa</taxon>
        <taxon>Chordata</taxon>
        <taxon>Craniata</taxon>
        <taxon>Vertebrata</taxon>
        <taxon>Euteleostomi</taxon>
        <taxon>Lepidosauria</taxon>
        <taxon>Squamata</taxon>
        <taxon>Bifurcata</taxon>
        <taxon>Unidentata</taxon>
        <taxon>Episquamata</taxon>
        <taxon>Laterata</taxon>
        <taxon>Lacertibaenia</taxon>
        <taxon>Lacertidae</taxon>
        <taxon>Podarcis</taxon>
    </lineage>
</organism>
<feature type="region of interest" description="Disordered" evidence="1">
    <location>
        <begin position="493"/>
        <end position="512"/>
    </location>
</feature>
<evidence type="ECO:0000256" key="1">
    <source>
        <dbReference type="SAM" id="MobiDB-lite"/>
    </source>
</evidence>
<evidence type="ECO:0008006" key="5">
    <source>
        <dbReference type="Google" id="ProtNLM"/>
    </source>
</evidence>
<protein>
    <recommendedName>
        <fullName evidence="5">Protein brambleberry-like</fullName>
    </recommendedName>
</protein>
<proteinExistence type="predicted"/>
<evidence type="ECO:0000313" key="4">
    <source>
        <dbReference type="Proteomes" id="UP001178461"/>
    </source>
</evidence>
<feature type="transmembrane region" description="Helical" evidence="2">
    <location>
        <begin position="389"/>
        <end position="413"/>
    </location>
</feature>
<feature type="transmembrane region" description="Helical" evidence="2">
    <location>
        <begin position="453"/>
        <end position="472"/>
    </location>
</feature>
<dbReference type="PANTHER" id="PTHR33538">
    <property type="entry name" value="PROTEIN GAMETE EXPRESSED 1"/>
    <property type="match status" value="1"/>
</dbReference>
<dbReference type="Proteomes" id="UP001178461">
    <property type="component" value="Chromosome 7"/>
</dbReference>
<feature type="transmembrane region" description="Helical" evidence="2">
    <location>
        <begin position="37"/>
        <end position="58"/>
    </location>
</feature>
<name>A0AA35KK49_9SAUR</name>
<dbReference type="InterPro" id="IPR040346">
    <property type="entry name" value="GEX1/Brambleberry"/>
</dbReference>
<dbReference type="EMBL" id="OX395132">
    <property type="protein sequence ID" value="CAI5778887.1"/>
    <property type="molecule type" value="Genomic_DNA"/>
</dbReference>
<keyword evidence="2" id="KW-0472">Membrane</keyword>
<evidence type="ECO:0000256" key="2">
    <source>
        <dbReference type="SAM" id="Phobius"/>
    </source>
</evidence>
<reference evidence="3" key="1">
    <citation type="submission" date="2022-12" db="EMBL/GenBank/DDBJ databases">
        <authorList>
            <person name="Alioto T."/>
            <person name="Alioto T."/>
            <person name="Gomez Garrido J."/>
        </authorList>
    </citation>
    <scope>NUCLEOTIDE SEQUENCE</scope>
</reference>
<keyword evidence="2" id="KW-1133">Transmembrane helix</keyword>
<gene>
    <name evidence="3" type="ORF">PODLI_1B027558</name>
</gene>
<sequence length="669" mass="73780">MDLVALLPGSFRNARLGESGDAGEAGHPLKMLLLDRWAFCLSLLLLLVVPSSGFFGWLTRSGTPEKAPVPPAPPPDPAHLSHVPFEMTTADERFLAEARRLDLSPLDSCHHKVVAQLRSSCTDLTEEDLAKLSVSLFNCQASVEGRGTYLCTADMTLAECTAGMDPDTWNAYHIVSNRARAVCYATRQMQFKRRAEHTVNALVSTAVSQLEAMKMLKSGQEELKELTSESLQKVATSQEAILAQQEKLQGSQVQMEESIHDNLDQLVREKALIASGQQQVAELIEGITKRMENVSRHLDQQDLELQEGHRAILEDLSQVQRRAQEVYYKTETNLGLFAAYQNQTALYYEELMQKLQKMNQSLGVLLNAMDRMQASVDGQLQHIRRFISWAGFSLSSIYTCVLHGSYFLLAALIMTFLQIPGLPRATLLVLVVANALSELNQAVSLGFKSLTCLLILTVAGNGLLGTLCLCAMKGRRWKPTLLRLRQGAEVGTQEEQVEGSSRCRLTSTPDSEGEVGLLKRELEKLGDLSYATGDSHLASDSPMKGESIFLAEGTMHPATGWKPQRSYSPHPMSLRRQSLTRSSRHEAALEKFPHHRLDSAFNFPISRTSSPNESMASDVSNCSLTPRPPCQGVTRTGHQCRKKAVPGHVFCHVHASGQSSYTSQSGACF</sequence>
<keyword evidence="2" id="KW-0812">Transmembrane</keyword>
<dbReference type="PANTHER" id="PTHR33538:SF1">
    <property type="entry name" value="PROTEIN BRAMBLEBERRY"/>
    <property type="match status" value="1"/>
</dbReference>
<dbReference type="AlphaFoldDB" id="A0AA35KK49"/>
<accession>A0AA35KK49</accession>
<evidence type="ECO:0000313" key="3">
    <source>
        <dbReference type="EMBL" id="CAI5778887.1"/>
    </source>
</evidence>
<keyword evidence="4" id="KW-1185">Reference proteome</keyword>